<dbReference type="Proteomes" id="UP000027195">
    <property type="component" value="Unassembled WGS sequence"/>
</dbReference>
<name>A0A067MD44_BOTB1</name>
<proteinExistence type="predicted"/>
<protein>
    <submittedName>
        <fullName evidence="1">Uncharacterized protein</fullName>
    </submittedName>
</protein>
<dbReference type="AlphaFoldDB" id="A0A067MD44"/>
<sequence length="153" mass="16813">MWPTLNAQAYTSTLRSMGSDVHYWSMSPSQYLSCPLRGLLSTSSLQAGSTVYSTHLPAFLQLSLGSTLPSLSRPVKNSPPCVAQHGCPPDNDKQLTRVRDFIRQVWGALVAISAQSKLGTGVNRDVQASLYQAVYSHTAGKALRRIGRWWDSF</sequence>
<reference evidence="2" key="1">
    <citation type="journal article" date="2014" name="Proc. Natl. Acad. Sci. U.S.A.">
        <title>Extensive sampling of basidiomycete genomes demonstrates inadequacy of the white-rot/brown-rot paradigm for wood decay fungi.</title>
        <authorList>
            <person name="Riley R."/>
            <person name="Salamov A.A."/>
            <person name="Brown D.W."/>
            <person name="Nagy L.G."/>
            <person name="Floudas D."/>
            <person name="Held B.W."/>
            <person name="Levasseur A."/>
            <person name="Lombard V."/>
            <person name="Morin E."/>
            <person name="Otillar R."/>
            <person name="Lindquist E.A."/>
            <person name="Sun H."/>
            <person name="LaButti K.M."/>
            <person name="Schmutz J."/>
            <person name="Jabbour D."/>
            <person name="Luo H."/>
            <person name="Baker S.E."/>
            <person name="Pisabarro A.G."/>
            <person name="Walton J.D."/>
            <person name="Blanchette R.A."/>
            <person name="Henrissat B."/>
            <person name="Martin F."/>
            <person name="Cullen D."/>
            <person name="Hibbett D.S."/>
            <person name="Grigoriev I.V."/>
        </authorList>
    </citation>
    <scope>NUCLEOTIDE SEQUENCE [LARGE SCALE GENOMIC DNA]</scope>
    <source>
        <strain evidence="2">FD-172 SS1</strain>
    </source>
</reference>
<organism evidence="1 2">
    <name type="scientific">Botryobasidium botryosum (strain FD-172 SS1)</name>
    <dbReference type="NCBI Taxonomy" id="930990"/>
    <lineage>
        <taxon>Eukaryota</taxon>
        <taxon>Fungi</taxon>
        <taxon>Dikarya</taxon>
        <taxon>Basidiomycota</taxon>
        <taxon>Agaricomycotina</taxon>
        <taxon>Agaricomycetes</taxon>
        <taxon>Cantharellales</taxon>
        <taxon>Botryobasidiaceae</taxon>
        <taxon>Botryobasidium</taxon>
    </lineage>
</organism>
<accession>A0A067MD44</accession>
<keyword evidence="2" id="KW-1185">Reference proteome</keyword>
<dbReference type="HOGENOM" id="CLU_1712966_0_0_1"/>
<dbReference type="EMBL" id="KL198077">
    <property type="protein sequence ID" value="KDQ09506.1"/>
    <property type="molecule type" value="Genomic_DNA"/>
</dbReference>
<gene>
    <name evidence="1" type="ORF">BOTBODRAFT_36912</name>
</gene>
<evidence type="ECO:0000313" key="2">
    <source>
        <dbReference type="Proteomes" id="UP000027195"/>
    </source>
</evidence>
<dbReference type="InParanoid" id="A0A067MD44"/>
<evidence type="ECO:0000313" key="1">
    <source>
        <dbReference type="EMBL" id="KDQ09506.1"/>
    </source>
</evidence>